<gene>
    <name evidence="2" type="ORF">BECKLFY1418B_GA0070995_101427</name>
</gene>
<evidence type="ECO:0000313" key="2">
    <source>
        <dbReference type="EMBL" id="VFJ89251.1"/>
    </source>
</evidence>
<accession>A0A450UAL6</accession>
<feature type="transmembrane region" description="Helical" evidence="1">
    <location>
        <begin position="39"/>
        <end position="62"/>
    </location>
</feature>
<dbReference type="EMBL" id="CAADFF010000014">
    <property type="protein sequence ID" value="VFJ89251.1"/>
    <property type="molecule type" value="Genomic_DNA"/>
</dbReference>
<keyword evidence="1" id="KW-0812">Transmembrane</keyword>
<keyword evidence="1" id="KW-0472">Membrane</keyword>
<feature type="transmembrane region" description="Helical" evidence="1">
    <location>
        <begin position="6"/>
        <end position="27"/>
    </location>
</feature>
<reference evidence="2" key="1">
    <citation type="submission" date="2019-02" db="EMBL/GenBank/DDBJ databases">
        <authorList>
            <person name="Gruber-Vodicka R. H."/>
            <person name="Seah K. B. B."/>
        </authorList>
    </citation>
    <scope>NUCLEOTIDE SEQUENCE</scope>
    <source>
        <strain evidence="2">BECK_M7</strain>
    </source>
</reference>
<evidence type="ECO:0000256" key="1">
    <source>
        <dbReference type="SAM" id="Phobius"/>
    </source>
</evidence>
<keyword evidence="1" id="KW-1133">Transmembrane helix</keyword>
<dbReference type="AlphaFoldDB" id="A0A450UAL6"/>
<sequence length="114" mass="12535">MEMDSTALGIACGVIGSGIFAFLEIVIHRRHRRDRIDTARNIALVFFSILAIFSGGELIFVAFQGDPDNLPPTWRQYLALAGVVGVGLAFDYSIRIAQGILERVPESGNQRDDK</sequence>
<protein>
    <submittedName>
        <fullName evidence="2">Uncharacterized protein</fullName>
    </submittedName>
</protein>
<proteinExistence type="predicted"/>
<feature type="transmembrane region" description="Helical" evidence="1">
    <location>
        <begin position="74"/>
        <end position="94"/>
    </location>
</feature>
<name>A0A450UAL6_9GAMM</name>
<organism evidence="2">
    <name type="scientific">Candidatus Kentrum sp. LFY</name>
    <dbReference type="NCBI Taxonomy" id="2126342"/>
    <lineage>
        <taxon>Bacteria</taxon>
        <taxon>Pseudomonadati</taxon>
        <taxon>Pseudomonadota</taxon>
        <taxon>Gammaproteobacteria</taxon>
        <taxon>Candidatus Kentrum</taxon>
    </lineage>
</organism>